<dbReference type="AlphaFoldDB" id="A0A8J2WQ65"/>
<feature type="region of interest" description="Disordered" evidence="1">
    <location>
        <begin position="1"/>
        <end position="20"/>
    </location>
</feature>
<feature type="non-terminal residue" evidence="2">
    <location>
        <position position="114"/>
    </location>
</feature>
<sequence length="114" mass="12504">RAARAHESRQDTLSVGNRHISDPRIITQLHIACSQLMSALEQRNKKQRAAPPQRDKRNAGEDTLDDDDEDAATTPALAVELRTDGYRVAALLQPAPPVEVKRARGAAKPQKPPP</sequence>
<protein>
    <submittedName>
        <fullName evidence="2">Uncharacterized protein</fullName>
    </submittedName>
</protein>
<dbReference type="EMBL" id="CAKKNE010000001">
    <property type="protein sequence ID" value="CAH0364537.1"/>
    <property type="molecule type" value="Genomic_DNA"/>
</dbReference>
<feature type="region of interest" description="Disordered" evidence="1">
    <location>
        <begin position="92"/>
        <end position="114"/>
    </location>
</feature>
<organism evidence="2 3">
    <name type="scientific">Pelagomonas calceolata</name>
    <dbReference type="NCBI Taxonomy" id="35677"/>
    <lineage>
        <taxon>Eukaryota</taxon>
        <taxon>Sar</taxon>
        <taxon>Stramenopiles</taxon>
        <taxon>Ochrophyta</taxon>
        <taxon>Pelagophyceae</taxon>
        <taxon>Pelagomonadales</taxon>
        <taxon>Pelagomonadaceae</taxon>
        <taxon>Pelagomonas</taxon>
    </lineage>
</organism>
<comment type="caution">
    <text evidence="2">The sequence shown here is derived from an EMBL/GenBank/DDBJ whole genome shotgun (WGS) entry which is preliminary data.</text>
</comment>
<accession>A0A8J2WQ65</accession>
<feature type="region of interest" description="Disordered" evidence="1">
    <location>
        <begin position="40"/>
        <end position="78"/>
    </location>
</feature>
<feature type="compositionally biased region" description="Basic and acidic residues" evidence="1">
    <location>
        <begin position="1"/>
        <end position="10"/>
    </location>
</feature>
<gene>
    <name evidence="2" type="ORF">PECAL_1P09040</name>
</gene>
<evidence type="ECO:0000256" key="1">
    <source>
        <dbReference type="SAM" id="MobiDB-lite"/>
    </source>
</evidence>
<evidence type="ECO:0000313" key="3">
    <source>
        <dbReference type="Proteomes" id="UP000789595"/>
    </source>
</evidence>
<dbReference type="Proteomes" id="UP000789595">
    <property type="component" value="Unassembled WGS sequence"/>
</dbReference>
<evidence type="ECO:0000313" key="2">
    <source>
        <dbReference type="EMBL" id="CAH0364537.1"/>
    </source>
</evidence>
<feature type="non-terminal residue" evidence="2">
    <location>
        <position position="1"/>
    </location>
</feature>
<reference evidence="2" key="1">
    <citation type="submission" date="2021-11" db="EMBL/GenBank/DDBJ databases">
        <authorList>
            <consortium name="Genoscope - CEA"/>
            <person name="William W."/>
        </authorList>
    </citation>
    <scope>NUCLEOTIDE SEQUENCE</scope>
</reference>
<keyword evidence="3" id="KW-1185">Reference proteome</keyword>
<name>A0A8J2WQ65_9STRA</name>
<proteinExistence type="predicted"/>
<feature type="compositionally biased region" description="Acidic residues" evidence="1">
    <location>
        <begin position="62"/>
        <end position="71"/>
    </location>
</feature>